<gene>
    <name evidence="5" type="ORF">P5673_021793</name>
</gene>
<evidence type="ECO:0000256" key="3">
    <source>
        <dbReference type="ARBA" id="ARBA00023242"/>
    </source>
</evidence>
<proteinExistence type="inferred from homology"/>
<keyword evidence="6" id="KW-1185">Reference proteome</keyword>
<dbReference type="GO" id="GO:0006406">
    <property type="term" value="P:mRNA export from nucleus"/>
    <property type="evidence" value="ECO:0007669"/>
    <property type="project" value="TreeGrafter"/>
</dbReference>
<feature type="compositionally biased region" description="Low complexity" evidence="4">
    <location>
        <begin position="24"/>
        <end position="36"/>
    </location>
</feature>
<feature type="region of interest" description="Disordered" evidence="4">
    <location>
        <begin position="1"/>
        <end position="54"/>
    </location>
</feature>
<dbReference type="GO" id="GO:0000445">
    <property type="term" value="C:THO complex part of transcription export complex"/>
    <property type="evidence" value="ECO:0007669"/>
    <property type="project" value="TreeGrafter"/>
</dbReference>
<comment type="caution">
    <text evidence="5">The sequence shown here is derived from an EMBL/GenBank/DDBJ whole genome shotgun (WGS) entry which is preliminary data.</text>
</comment>
<reference evidence="5" key="1">
    <citation type="journal article" date="2023" name="G3 (Bethesda)">
        <title>Whole genome assembly and annotation of the endangered Caribbean coral Acropora cervicornis.</title>
        <authorList>
            <person name="Selwyn J.D."/>
            <person name="Vollmer S.V."/>
        </authorList>
    </citation>
    <scope>NUCLEOTIDE SEQUENCE</scope>
    <source>
        <strain evidence="5">K2</strain>
    </source>
</reference>
<organism evidence="5 6">
    <name type="scientific">Acropora cervicornis</name>
    <name type="common">Staghorn coral</name>
    <dbReference type="NCBI Taxonomy" id="6130"/>
    <lineage>
        <taxon>Eukaryota</taxon>
        <taxon>Metazoa</taxon>
        <taxon>Cnidaria</taxon>
        <taxon>Anthozoa</taxon>
        <taxon>Hexacorallia</taxon>
        <taxon>Scleractinia</taxon>
        <taxon>Astrocoeniina</taxon>
        <taxon>Acroporidae</taxon>
        <taxon>Acropora</taxon>
    </lineage>
</organism>
<dbReference type="PANTHER" id="PTHR13375">
    <property type="entry name" value="FMS INTERACTING PROTEIN"/>
    <property type="match status" value="1"/>
</dbReference>
<evidence type="ECO:0000256" key="2">
    <source>
        <dbReference type="ARBA" id="ARBA00008044"/>
    </source>
</evidence>
<comment type="similarity">
    <text evidence="2">Belongs to the THOC5 family.</text>
</comment>
<evidence type="ECO:0000313" key="6">
    <source>
        <dbReference type="Proteomes" id="UP001249851"/>
    </source>
</evidence>
<sequence>MKRRRTRTLSDAGSPSREAKKAVKSPPVSSKSNVSSDAQLAANQEEMEVDKRSAASDVVSFERGTEEIRKLVAEIQEQKLSGTDTNESRIRCTLLFTILKKLNRLSHMRCKKSRERTQEAKQKVDGLHLQLQNLLYEVMHLKKEITKCLEFKSKDEEIELVPEDEFFRDAPKEISKPDVTKVDSHQLMLARLEWELEQRKTLALQKEQFLKKKETLVKEIQTKKNFLDSLQPELANILKATQPVQEYMNMPLDAQRLQHETAKYLPQPLYILYVQASAYSEACDPNLEVKILGDLDVAKAAAEAKAAAREEESDSDQEASDGHKRSKHRRKKEEARLEEKRKLLTKRHPLQIQLQVHCEDIAAVHLLVSFLPAFNTVVVAPSLSLNEIVSGPVLENSALLSSDLLLSCLFPEDDGNRAPNPSSLYQLAKVGITNFSEFVAPVGKPYMWVQRISGLDFLPEELHEVVAKSSVSLSYMEATIKAIRTRILARLALQQQLTCLEGLTIPQNKNHLQMFPSKISSLLNSWSPATLEEFSEQPVLRALIDDGFIKESDMLYKAVFERKKVQLRAAVVLSQEYPTTPPFFSIEVCCGKAVIQDSSTKAIEGEVNVFYPELTEQDSSFNLLANQLRRLQMCFDIYLESGSLNDVQGAESFDREKLFLRVKNAPALRQSIVEVECLYSVQIE</sequence>
<keyword evidence="3" id="KW-0539">Nucleus</keyword>
<dbReference type="PANTHER" id="PTHR13375:SF3">
    <property type="entry name" value="THO COMPLEX SUBUNIT 5 HOMOLOG"/>
    <property type="match status" value="1"/>
</dbReference>
<dbReference type="GO" id="GO:0003729">
    <property type="term" value="F:mRNA binding"/>
    <property type="evidence" value="ECO:0007669"/>
    <property type="project" value="TreeGrafter"/>
</dbReference>
<protein>
    <submittedName>
        <fullName evidence="5">THO complex subunit 5-like protein</fullName>
    </submittedName>
</protein>
<comment type="subcellular location">
    <subcellularLocation>
        <location evidence="1">Nucleus</location>
    </subcellularLocation>
</comment>
<evidence type="ECO:0000256" key="1">
    <source>
        <dbReference type="ARBA" id="ARBA00004123"/>
    </source>
</evidence>
<accession>A0AAD9Q885</accession>
<dbReference type="InterPro" id="IPR019163">
    <property type="entry name" value="THO_Thoc5"/>
</dbReference>
<dbReference type="AlphaFoldDB" id="A0AAD9Q885"/>
<evidence type="ECO:0000313" key="5">
    <source>
        <dbReference type="EMBL" id="KAK2556191.1"/>
    </source>
</evidence>
<dbReference type="Proteomes" id="UP001249851">
    <property type="component" value="Unassembled WGS sequence"/>
</dbReference>
<dbReference type="EMBL" id="JARQWQ010000057">
    <property type="protein sequence ID" value="KAK2556191.1"/>
    <property type="molecule type" value="Genomic_DNA"/>
</dbReference>
<reference evidence="5" key="2">
    <citation type="journal article" date="2023" name="Science">
        <title>Genomic signatures of disease resistance in endangered staghorn corals.</title>
        <authorList>
            <person name="Vollmer S.V."/>
            <person name="Selwyn J.D."/>
            <person name="Despard B.A."/>
            <person name="Roesel C.L."/>
        </authorList>
    </citation>
    <scope>NUCLEOTIDE SEQUENCE</scope>
    <source>
        <strain evidence="5">K2</strain>
    </source>
</reference>
<evidence type="ECO:0000256" key="4">
    <source>
        <dbReference type="SAM" id="MobiDB-lite"/>
    </source>
</evidence>
<feature type="region of interest" description="Disordered" evidence="4">
    <location>
        <begin position="306"/>
        <end position="337"/>
    </location>
</feature>
<name>A0AAD9Q885_ACRCE</name>
<dbReference type="Pfam" id="PF09766">
    <property type="entry name" value="FmiP_Thoc5"/>
    <property type="match status" value="1"/>
</dbReference>